<dbReference type="SMART" id="SM00852">
    <property type="entry name" value="MoCF_biosynth"/>
    <property type="match status" value="1"/>
</dbReference>
<dbReference type="KEGG" id="dra:DR_1292"/>
<evidence type="ECO:0000256" key="5">
    <source>
        <dbReference type="SAM" id="MobiDB-lite"/>
    </source>
</evidence>
<protein>
    <recommendedName>
        <fullName evidence="4">Molybdenum cofactor biosynthesis protein B</fullName>
    </recommendedName>
</protein>
<dbReference type="Pfam" id="PF00994">
    <property type="entry name" value="MoCF_biosynth"/>
    <property type="match status" value="1"/>
</dbReference>
<organism evidence="7 8">
    <name type="scientific">Deinococcus radiodurans (strain ATCC 13939 / DSM 20539 / JCM 16871 / CCUG 27074 / LMG 4051 / NBRC 15346 / NCIMB 9279 / VKM B-1422 / R1)</name>
    <dbReference type="NCBI Taxonomy" id="243230"/>
    <lineage>
        <taxon>Bacteria</taxon>
        <taxon>Thermotogati</taxon>
        <taxon>Deinococcota</taxon>
        <taxon>Deinococci</taxon>
        <taxon>Deinococcales</taxon>
        <taxon>Deinococcaceae</taxon>
        <taxon>Deinococcus</taxon>
    </lineage>
</organism>
<feature type="region of interest" description="Disordered" evidence="5">
    <location>
        <begin position="199"/>
        <end position="272"/>
    </location>
</feature>
<reference evidence="7 8" key="1">
    <citation type="journal article" date="1999" name="Science">
        <title>Genome sequence of the radioresistant bacterium Deinococcus radiodurans R1.</title>
        <authorList>
            <person name="White O."/>
            <person name="Eisen J.A."/>
            <person name="Heidelberg J.F."/>
            <person name="Hickey E.K."/>
            <person name="Peterson J.D."/>
            <person name="Dodson R.J."/>
            <person name="Haft D.H."/>
            <person name="Gwinn M.L."/>
            <person name="Nelson W.C."/>
            <person name="Richardson D.L."/>
            <person name="Moffat K.S."/>
            <person name="Qin H."/>
            <person name="Jiang L."/>
            <person name="Pamphile W."/>
            <person name="Crosby M."/>
            <person name="Shen M."/>
            <person name="Vamathevan J.J."/>
            <person name="Lam P."/>
            <person name="McDonald L."/>
            <person name="Utterback T."/>
            <person name="Zalewski C."/>
            <person name="Makarova K.S."/>
            <person name="Aravind L."/>
            <person name="Daly M.J."/>
            <person name="Minton K.W."/>
            <person name="Fleischmann R.D."/>
            <person name="Ketchum K.A."/>
            <person name="Nelson K.E."/>
            <person name="Salzberg S."/>
            <person name="Smith H.O."/>
            <person name="Venter J.C."/>
            <person name="Fraser C.M."/>
        </authorList>
    </citation>
    <scope>NUCLEOTIDE SEQUENCE [LARGE SCALE GENOMIC DNA]</scope>
    <source>
        <strain evidence="8">ATCC 13939 / DSM 20539 / JCM 16871 / LMG 4051 / NBRC 15346 / NCIMB 9279 / R1 / VKM B-1422</strain>
    </source>
</reference>
<dbReference type="SUPFAM" id="SSF53218">
    <property type="entry name" value="Molybdenum cofactor biosynthesis proteins"/>
    <property type="match status" value="1"/>
</dbReference>
<evidence type="ECO:0000256" key="2">
    <source>
        <dbReference type="ARBA" id="ARBA00005046"/>
    </source>
</evidence>
<dbReference type="PANTHER" id="PTHR43232">
    <property type="entry name" value="MOLYBDENUM COFACTOR BIOSYNTHESIS PROTEIN B"/>
    <property type="match status" value="1"/>
</dbReference>
<dbReference type="GO" id="GO:0006777">
    <property type="term" value="P:Mo-molybdopterin cofactor biosynthetic process"/>
    <property type="evidence" value="ECO:0007669"/>
    <property type="project" value="InterPro"/>
</dbReference>
<dbReference type="GeneID" id="69517539"/>
<feature type="compositionally biased region" description="Pro residues" evidence="5">
    <location>
        <begin position="202"/>
        <end position="215"/>
    </location>
</feature>
<feature type="domain" description="MoaB/Mog" evidence="6">
    <location>
        <begin position="27"/>
        <end position="169"/>
    </location>
</feature>
<dbReference type="NCBIfam" id="TIGR00177">
    <property type="entry name" value="molyb_syn"/>
    <property type="match status" value="1"/>
</dbReference>
<dbReference type="FunFam" id="3.40.980.10:FF:000006">
    <property type="entry name" value="Molybdenum cofactor biosynthesis protein B"/>
    <property type="match status" value="1"/>
</dbReference>
<dbReference type="AlphaFoldDB" id="Q9RUT9"/>
<dbReference type="Proteomes" id="UP000002524">
    <property type="component" value="Chromosome 1"/>
</dbReference>
<gene>
    <name evidence="7" type="ordered locus">DR_1292</name>
</gene>
<dbReference type="CDD" id="cd00886">
    <property type="entry name" value="MogA_MoaB"/>
    <property type="match status" value="1"/>
</dbReference>
<evidence type="ECO:0000259" key="6">
    <source>
        <dbReference type="SMART" id="SM00852"/>
    </source>
</evidence>
<sequence>MTDPASPTPAAGAAQHRREAPRSVRAAVVTISDTRTPDTDESGRYLAEQLTASGHELVERLIVRDDAVEIRSAVVRLMRVADVVLTSGGTGIAGRDVTVPVIESLLVKPIPGFGELFRMLSYGQVRGAAMLSRALGGLGRGALVFALPGSLGAVQTAWEGILRDELGHLVYEMVRQGQPQARPAAPVPAPAAREALFTDLSSPPPLDVPGTPLPAAPASDWAGHRRGAALGTAGEAQPGVKLGRHSQHPSTYERTPLVRPGDAARTPGEEER</sequence>
<dbReference type="InterPro" id="IPR012245">
    <property type="entry name" value="MoaB"/>
</dbReference>
<dbReference type="HOGENOM" id="CLU_077358_2_0_0"/>
<dbReference type="RefSeq" id="WP_010887935.1">
    <property type="nucleotide sequence ID" value="NC_001263.1"/>
</dbReference>
<dbReference type="InterPro" id="IPR036425">
    <property type="entry name" value="MoaB/Mog-like_dom_sf"/>
</dbReference>
<dbReference type="PIR" id="B75414">
    <property type="entry name" value="B75414"/>
</dbReference>
<dbReference type="InterPro" id="IPR001453">
    <property type="entry name" value="MoaB/Mog_dom"/>
</dbReference>
<evidence type="ECO:0000313" key="7">
    <source>
        <dbReference type="EMBL" id="AAF10862.1"/>
    </source>
</evidence>
<accession>Q9RUT9</accession>
<evidence type="ECO:0000256" key="4">
    <source>
        <dbReference type="ARBA" id="ARBA00015262"/>
    </source>
</evidence>
<dbReference type="EMBL" id="AE000513">
    <property type="protein sequence ID" value="AAF10862.1"/>
    <property type="molecule type" value="Genomic_DNA"/>
</dbReference>
<comment type="similarity">
    <text evidence="3">Belongs to the MoaB/Mog family.</text>
</comment>
<dbReference type="STRING" id="243230.DR_1292"/>
<dbReference type="EnsemblBacteria" id="AAF10862">
    <property type="protein sequence ID" value="AAF10862"/>
    <property type="gene ID" value="DR_1292"/>
</dbReference>
<dbReference type="Gene3D" id="3.40.980.10">
    <property type="entry name" value="MoaB/Mog-like domain"/>
    <property type="match status" value="1"/>
</dbReference>
<proteinExistence type="inferred from homology"/>
<dbReference type="PANTHER" id="PTHR43232:SF2">
    <property type="entry name" value="MOLYBDENUM COFACTOR BIOSYNTHESIS PROTEIN B"/>
    <property type="match status" value="1"/>
</dbReference>
<comment type="function">
    <text evidence="1">May be involved in the biosynthesis of molybdopterin.</text>
</comment>
<feature type="region of interest" description="Disordered" evidence="5">
    <location>
        <begin position="1"/>
        <end position="24"/>
    </location>
</feature>
<dbReference type="PaxDb" id="243230-DR_1292"/>
<dbReference type="InParanoid" id="Q9RUT9"/>
<dbReference type="eggNOG" id="COG0521">
    <property type="taxonomic scope" value="Bacteria"/>
</dbReference>
<keyword evidence="8" id="KW-1185">Reference proteome</keyword>
<dbReference type="GO" id="GO:0005829">
    <property type="term" value="C:cytosol"/>
    <property type="evidence" value="ECO:0000318"/>
    <property type="project" value="GO_Central"/>
</dbReference>
<evidence type="ECO:0000256" key="3">
    <source>
        <dbReference type="ARBA" id="ARBA00006112"/>
    </source>
</evidence>
<comment type="pathway">
    <text evidence="2">Cofactor biosynthesis; molybdopterin biosynthesis.</text>
</comment>
<dbReference type="FunCoup" id="Q9RUT9">
    <property type="interactions" value="326"/>
</dbReference>
<dbReference type="PATRIC" id="fig|243230.17.peg.1486"/>
<name>Q9RUT9_DEIRA</name>
<dbReference type="OrthoDB" id="9784492at2"/>
<evidence type="ECO:0000256" key="1">
    <source>
        <dbReference type="ARBA" id="ARBA00003487"/>
    </source>
</evidence>
<evidence type="ECO:0000313" key="8">
    <source>
        <dbReference type="Proteomes" id="UP000002524"/>
    </source>
</evidence>